<keyword evidence="10" id="KW-1185">Reference proteome</keyword>
<evidence type="ECO:0000313" key="4">
    <source>
        <dbReference type="EMBL" id="MBT8724968.1"/>
    </source>
</evidence>
<evidence type="ECO:0000313" key="2">
    <source>
        <dbReference type="EMBL" id="KAB4180961.1"/>
    </source>
</evidence>
<dbReference type="Proteomes" id="UP000283680">
    <property type="component" value="Unassembled WGS sequence"/>
</dbReference>
<keyword evidence="1" id="KW-0808">Transferase</keyword>
<accession>A0A139K9T4</accession>
<sequence length="223" mass="25507">MKQTRQDFFTANGEGIKIMTFTEFARHILRMECGESLELYAVVNRQTRECSRPLSVRKEQWNGTPFYLLGGHGQEVRTINFAGRPKEEFETTCHDVLDSYDAVESIGAVVSRLRELSPEELHKRIAEEMKTGCKYLLVYRSEEEMTAALDGKIYAISDTDGKFLCDLYQPDYLHLENGGDIVDTASIPDMHFHSDWAIANPTVRDKVLSSRMVIIYTHETVTL</sequence>
<gene>
    <name evidence="5" type="ORF">DWY92_05875</name>
    <name evidence="3" type="ORF">GAP55_13140</name>
    <name evidence="2" type="ORF">GAQ44_17995</name>
    <name evidence="1" type="ORF">GAQ56_18760</name>
    <name evidence="4" type="ORF">JQN06_02115</name>
</gene>
<proteinExistence type="predicted"/>
<dbReference type="GO" id="GO:0016301">
    <property type="term" value="F:kinase activity"/>
    <property type="evidence" value="ECO:0007669"/>
    <property type="project" value="UniProtKB-KW"/>
</dbReference>
<dbReference type="EMBL" id="WCTY01000037">
    <property type="protein sequence ID" value="KAB4180961.1"/>
    <property type="molecule type" value="Genomic_DNA"/>
</dbReference>
<dbReference type="Proteomes" id="UP000487221">
    <property type="component" value="Unassembled WGS sequence"/>
</dbReference>
<evidence type="ECO:0000313" key="8">
    <source>
        <dbReference type="Proteomes" id="UP000466952"/>
    </source>
</evidence>
<dbReference type="Proteomes" id="UP001196342">
    <property type="component" value="Unassembled WGS sequence"/>
</dbReference>
<dbReference type="GeneID" id="78406447"/>
<organism evidence="1 7">
    <name type="scientific">Bacteroides uniformis</name>
    <dbReference type="NCBI Taxonomy" id="820"/>
    <lineage>
        <taxon>Bacteria</taxon>
        <taxon>Pseudomonadati</taxon>
        <taxon>Bacteroidota</taxon>
        <taxon>Bacteroidia</taxon>
        <taxon>Bacteroidales</taxon>
        <taxon>Bacteroidaceae</taxon>
        <taxon>Bacteroides</taxon>
    </lineage>
</organism>
<evidence type="ECO:0000313" key="7">
    <source>
        <dbReference type="Proteomes" id="UP000432488"/>
    </source>
</evidence>
<dbReference type="EMBL" id="WCUV01000016">
    <property type="protein sequence ID" value="KAB4087901.1"/>
    <property type="molecule type" value="Genomic_DNA"/>
</dbReference>
<dbReference type="AlphaFoldDB" id="A0A139K9T4"/>
<evidence type="ECO:0000313" key="9">
    <source>
        <dbReference type="Proteomes" id="UP000487221"/>
    </source>
</evidence>
<evidence type="ECO:0000313" key="1">
    <source>
        <dbReference type="EMBL" id="KAB4087901.1"/>
    </source>
</evidence>
<protein>
    <submittedName>
        <fullName evidence="1">Tyrosine protein kinase</fullName>
    </submittedName>
</protein>
<dbReference type="Proteomes" id="UP000466952">
    <property type="component" value="Unassembled WGS sequence"/>
</dbReference>
<dbReference type="EMBL" id="JAFBJK010000002">
    <property type="protein sequence ID" value="MBT8724968.1"/>
    <property type="molecule type" value="Genomic_DNA"/>
</dbReference>
<reference evidence="4 10" key="3">
    <citation type="submission" date="2020-12" db="EMBL/GenBank/DDBJ databases">
        <title>Microorganisms.</title>
        <authorList>
            <person name="Matos J."/>
            <person name="Faleiro L."/>
            <person name="Duarte I."/>
        </authorList>
    </citation>
    <scope>NUCLEOTIDE SEQUENCE [LARGE SCALE GENOMIC DNA]</scope>
    <source>
        <strain evidence="4 10">PtFD3Pch2</strain>
    </source>
</reference>
<evidence type="ECO:0000313" key="10">
    <source>
        <dbReference type="Proteomes" id="UP001196342"/>
    </source>
</evidence>
<dbReference type="EMBL" id="QRTH01000002">
    <property type="protein sequence ID" value="RGQ53204.1"/>
    <property type="molecule type" value="Genomic_DNA"/>
</dbReference>
<comment type="caution">
    <text evidence="1">The sequence shown here is derived from an EMBL/GenBank/DDBJ whole genome shotgun (WGS) entry which is preliminary data.</text>
</comment>
<dbReference type="EMBL" id="WCTR01000008">
    <property type="protein sequence ID" value="KAB4211913.1"/>
    <property type="molecule type" value="Genomic_DNA"/>
</dbReference>
<evidence type="ECO:0000313" key="3">
    <source>
        <dbReference type="EMBL" id="KAB4211913.1"/>
    </source>
</evidence>
<keyword evidence="1" id="KW-0418">Kinase</keyword>
<evidence type="ECO:0000313" key="5">
    <source>
        <dbReference type="EMBL" id="RGQ53204.1"/>
    </source>
</evidence>
<evidence type="ECO:0000313" key="6">
    <source>
        <dbReference type="Proteomes" id="UP000283680"/>
    </source>
</evidence>
<reference evidence="7 8" key="2">
    <citation type="journal article" date="2019" name="Nat. Med.">
        <title>A library of human gut bacterial isolates paired with longitudinal multiomics data enables mechanistic microbiome research.</title>
        <authorList>
            <person name="Poyet M."/>
            <person name="Groussin M."/>
            <person name="Gibbons S.M."/>
            <person name="Avila-Pacheco J."/>
            <person name="Jiang X."/>
            <person name="Kearney S.M."/>
            <person name="Perrotta A.R."/>
            <person name="Berdy B."/>
            <person name="Zhao S."/>
            <person name="Lieberman T.D."/>
            <person name="Swanson P.K."/>
            <person name="Smith M."/>
            <person name="Roesemann S."/>
            <person name="Alexander J.E."/>
            <person name="Rich S.A."/>
            <person name="Livny J."/>
            <person name="Vlamakis H."/>
            <person name="Clish C."/>
            <person name="Bullock K."/>
            <person name="Deik A."/>
            <person name="Scott J."/>
            <person name="Pierce K.A."/>
            <person name="Xavier R.J."/>
            <person name="Alm E.J."/>
        </authorList>
    </citation>
    <scope>NUCLEOTIDE SEQUENCE [LARGE SCALE GENOMIC DNA]</scope>
    <source>
        <strain evidence="3 8">BIOML-A11</strain>
        <strain evidence="2 9">BIOML-A19</strain>
        <strain evidence="1 7">BIOML-A42</strain>
    </source>
</reference>
<reference evidence="5 6" key="1">
    <citation type="submission" date="2018-08" db="EMBL/GenBank/DDBJ databases">
        <title>A genome reference for cultivated species of the human gut microbiota.</title>
        <authorList>
            <person name="Zou Y."/>
            <person name="Xue W."/>
            <person name="Luo G."/>
        </authorList>
    </citation>
    <scope>NUCLEOTIDE SEQUENCE [LARGE SCALE GENOMIC DNA]</scope>
    <source>
        <strain evidence="5 6">AF28-11</strain>
    </source>
</reference>
<dbReference type="Proteomes" id="UP000432488">
    <property type="component" value="Unassembled WGS sequence"/>
</dbReference>
<name>A0A139K9T4_BACUN</name>
<dbReference type="RefSeq" id="WP_004293664.1">
    <property type="nucleotide sequence ID" value="NZ_CACRTC010000002.1"/>
</dbReference>